<feature type="domain" description="F-box" evidence="4">
    <location>
        <begin position="8"/>
        <end position="41"/>
    </location>
</feature>
<dbReference type="PANTHER" id="PTHR24373:SF275">
    <property type="entry name" value="TIR DOMAIN-CONTAINING PROTEIN"/>
    <property type="match status" value="1"/>
</dbReference>
<keyword evidence="1" id="KW-0433">Leucine-rich repeat</keyword>
<dbReference type="InterPro" id="IPR001810">
    <property type="entry name" value="F-box_dom"/>
</dbReference>
<dbReference type="InterPro" id="IPR032675">
    <property type="entry name" value="LRR_dom_sf"/>
</dbReference>
<dbReference type="RefSeq" id="XP_002674791.1">
    <property type="nucleotide sequence ID" value="XM_002674745.1"/>
</dbReference>
<name>D2VME3_NAEGR</name>
<evidence type="ECO:0000256" key="2">
    <source>
        <dbReference type="ARBA" id="ARBA00022729"/>
    </source>
</evidence>
<sequence length="383" mass="43641">MSTSQLLYPDMIYQILQFVDEQERIVQCSTVCRQWRETCQIIPIHYSIQSKTKCKLFRLIPFRINSINVQPENYLNRIDDLKGLFSHHSKICYLEKIELVIGEFKELILQIISCSDHLRKLAELTACDCGIDDECIEKMQQSKLALSLKTLKLRGNSITNIDLSKFPNLTSLYLGQNKLSLDSIRKNFSEMRLDYKLVYLDVSGNGMSNEGLSMISMSKNLNLSTLKIGFNRAISNSSTDHFYFNGMKSSHLTHLDLENLHLNSDCIQSLCSNPLSNLTELNLARNLIGNEGVRHLSNCNQLKSLHTLLLDYNKIGNEGVKHLAHSQNLSNLKLLFLSQNYINDEGANMLAKSNCLRNIVFLDLSENGHISIREALPPSFSFE</sequence>
<keyword evidence="3" id="KW-0677">Repeat</keyword>
<dbReference type="InterPro" id="IPR001611">
    <property type="entry name" value="Leu-rich_rpt"/>
</dbReference>
<evidence type="ECO:0000313" key="5">
    <source>
        <dbReference type="EMBL" id="EFC42047.1"/>
    </source>
</evidence>
<evidence type="ECO:0000259" key="4">
    <source>
        <dbReference type="Pfam" id="PF00646"/>
    </source>
</evidence>
<keyword evidence="6" id="KW-1185">Reference proteome</keyword>
<dbReference type="KEGG" id="ngr:NAEGRDRAFT_70103"/>
<dbReference type="Proteomes" id="UP000006671">
    <property type="component" value="Unassembled WGS sequence"/>
</dbReference>
<dbReference type="PANTHER" id="PTHR24373">
    <property type="entry name" value="SLIT RELATED LEUCINE-RICH REPEAT NEURONAL PROTEIN"/>
    <property type="match status" value="1"/>
</dbReference>
<dbReference type="GeneID" id="8862666"/>
<proteinExistence type="predicted"/>
<keyword evidence="2" id="KW-0732">Signal</keyword>
<dbReference type="InterPro" id="IPR036047">
    <property type="entry name" value="F-box-like_dom_sf"/>
</dbReference>
<dbReference type="AlphaFoldDB" id="D2VME3"/>
<dbReference type="Pfam" id="PF13516">
    <property type="entry name" value="LRR_6"/>
    <property type="match status" value="3"/>
</dbReference>
<accession>D2VME3</accession>
<dbReference type="Pfam" id="PF12799">
    <property type="entry name" value="LRR_4"/>
    <property type="match status" value="1"/>
</dbReference>
<dbReference type="SUPFAM" id="SSF52047">
    <property type="entry name" value="RNI-like"/>
    <property type="match status" value="1"/>
</dbReference>
<organism evidence="6">
    <name type="scientific">Naegleria gruberi</name>
    <name type="common">Amoeba</name>
    <dbReference type="NCBI Taxonomy" id="5762"/>
    <lineage>
        <taxon>Eukaryota</taxon>
        <taxon>Discoba</taxon>
        <taxon>Heterolobosea</taxon>
        <taxon>Tetramitia</taxon>
        <taxon>Eutetramitia</taxon>
        <taxon>Vahlkampfiidae</taxon>
        <taxon>Naegleria</taxon>
    </lineage>
</organism>
<evidence type="ECO:0000313" key="6">
    <source>
        <dbReference type="Proteomes" id="UP000006671"/>
    </source>
</evidence>
<evidence type="ECO:0000256" key="1">
    <source>
        <dbReference type="ARBA" id="ARBA00022614"/>
    </source>
</evidence>
<dbReference type="Pfam" id="PF00646">
    <property type="entry name" value="F-box"/>
    <property type="match status" value="1"/>
</dbReference>
<dbReference type="EMBL" id="GG738882">
    <property type="protein sequence ID" value="EFC42047.1"/>
    <property type="molecule type" value="Genomic_DNA"/>
</dbReference>
<dbReference type="InterPro" id="IPR050328">
    <property type="entry name" value="Dev_Immune_Receptor"/>
</dbReference>
<gene>
    <name evidence="5" type="ORF">NAEGRDRAFT_70103</name>
</gene>
<dbReference type="InParanoid" id="D2VME3"/>
<dbReference type="OrthoDB" id="5789657at2759"/>
<dbReference type="Gene3D" id="1.20.1280.50">
    <property type="match status" value="1"/>
</dbReference>
<dbReference type="VEuPathDB" id="AmoebaDB:NAEGRDRAFT_70103"/>
<dbReference type="SUPFAM" id="SSF81383">
    <property type="entry name" value="F-box domain"/>
    <property type="match status" value="1"/>
</dbReference>
<protein>
    <recommendedName>
        <fullName evidence="4">F-box domain-containing protein</fullName>
    </recommendedName>
</protein>
<dbReference type="Gene3D" id="3.80.10.10">
    <property type="entry name" value="Ribonuclease Inhibitor"/>
    <property type="match status" value="1"/>
</dbReference>
<evidence type="ECO:0000256" key="3">
    <source>
        <dbReference type="ARBA" id="ARBA00022737"/>
    </source>
</evidence>
<dbReference type="InterPro" id="IPR025875">
    <property type="entry name" value="Leu-rich_rpt_4"/>
</dbReference>
<reference evidence="5 6" key="1">
    <citation type="journal article" date="2010" name="Cell">
        <title>The genome of Naegleria gruberi illuminates early eukaryotic versatility.</title>
        <authorList>
            <person name="Fritz-Laylin L.K."/>
            <person name="Prochnik S.E."/>
            <person name="Ginger M.L."/>
            <person name="Dacks J.B."/>
            <person name="Carpenter M.L."/>
            <person name="Field M.C."/>
            <person name="Kuo A."/>
            <person name="Paredez A."/>
            <person name="Chapman J."/>
            <person name="Pham J."/>
            <person name="Shu S."/>
            <person name="Neupane R."/>
            <person name="Cipriano M."/>
            <person name="Mancuso J."/>
            <person name="Tu H."/>
            <person name="Salamov A."/>
            <person name="Lindquist E."/>
            <person name="Shapiro H."/>
            <person name="Lucas S."/>
            <person name="Grigoriev I.V."/>
            <person name="Cande W.Z."/>
            <person name="Fulton C."/>
            <person name="Rokhsar D.S."/>
            <person name="Dawson S.C."/>
        </authorList>
    </citation>
    <scope>NUCLEOTIDE SEQUENCE [LARGE SCALE GENOMIC DNA]</scope>
    <source>
        <strain evidence="5 6">NEG-M</strain>
    </source>
</reference>